<reference evidence="3 4" key="1">
    <citation type="submission" date="2020-08" db="EMBL/GenBank/DDBJ databases">
        <title>Sequencing the genomes of 1000 actinobacteria strains.</title>
        <authorList>
            <person name="Klenk H.-P."/>
        </authorList>
    </citation>
    <scope>NUCLEOTIDE SEQUENCE [LARGE SCALE GENOMIC DNA]</scope>
    <source>
        <strain evidence="3 4">DSM 45784</strain>
    </source>
</reference>
<sequence>MMRGLTALLPLAVLLAGCASSPQSAASPTPSPTGSGQILSAYRELARCLRSHATPGFPDPVLDPRTGEVTLPPGTREPTEAAMNACRSIADRLPAKGGGRASPATTRRSATRRPGASCTAAAPSPSCRCRSTPPWRRPCAAATR</sequence>
<keyword evidence="4" id="KW-1185">Reference proteome</keyword>
<protein>
    <recommendedName>
        <fullName evidence="5">Lipoprotein</fullName>
    </recommendedName>
</protein>
<proteinExistence type="predicted"/>
<evidence type="ECO:0000313" key="4">
    <source>
        <dbReference type="Proteomes" id="UP000542210"/>
    </source>
</evidence>
<evidence type="ECO:0000256" key="2">
    <source>
        <dbReference type="SAM" id="SignalP"/>
    </source>
</evidence>
<feature type="chain" id="PRO_5031445843" description="Lipoprotein" evidence="2">
    <location>
        <begin position="26"/>
        <end position="144"/>
    </location>
</feature>
<evidence type="ECO:0000256" key="1">
    <source>
        <dbReference type="SAM" id="MobiDB-lite"/>
    </source>
</evidence>
<dbReference type="AlphaFoldDB" id="A0A7W7GA87"/>
<dbReference type="PROSITE" id="PS51257">
    <property type="entry name" value="PROKAR_LIPOPROTEIN"/>
    <property type="match status" value="1"/>
</dbReference>
<feature type="signal peptide" evidence="2">
    <location>
        <begin position="1"/>
        <end position="25"/>
    </location>
</feature>
<dbReference type="Proteomes" id="UP000542210">
    <property type="component" value="Unassembled WGS sequence"/>
</dbReference>
<feature type="compositionally biased region" description="Low complexity" evidence="1">
    <location>
        <begin position="101"/>
        <end position="144"/>
    </location>
</feature>
<evidence type="ECO:0008006" key="5">
    <source>
        <dbReference type="Google" id="ProtNLM"/>
    </source>
</evidence>
<accession>A0A7W7GA87</accession>
<gene>
    <name evidence="3" type="ORF">BJ982_003716</name>
</gene>
<name>A0A7W7GA87_9ACTN</name>
<organism evidence="3 4">
    <name type="scientific">Sphaerisporangium siamense</name>
    <dbReference type="NCBI Taxonomy" id="795645"/>
    <lineage>
        <taxon>Bacteria</taxon>
        <taxon>Bacillati</taxon>
        <taxon>Actinomycetota</taxon>
        <taxon>Actinomycetes</taxon>
        <taxon>Streptosporangiales</taxon>
        <taxon>Streptosporangiaceae</taxon>
        <taxon>Sphaerisporangium</taxon>
    </lineage>
</organism>
<keyword evidence="2" id="KW-0732">Signal</keyword>
<evidence type="ECO:0000313" key="3">
    <source>
        <dbReference type="EMBL" id="MBB4702172.1"/>
    </source>
</evidence>
<dbReference type="EMBL" id="JACHND010000001">
    <property type="protein sequence ID" value="MBB4702172.1"/>
    <property type="molecule type" value="Genomic_DNA"/>
</dbReference>
<dbReference type="RefSeq" id="WP_184881731.1">
    <property type="nucleotide sequence ID" value="NZ_BOOV01000026.1"/>
</dbReference>
<comment type="caution">
    <text evidence="3">The sequence shown here is derived from an EMBL/GenBank/DDBJ whole genome shotgun (WGS) entry which is preliminary data.</text>
</comment>
<feature type="region of interest" description="Disordered" evidence="1">
    <location>
        <begin position="54"/>
        <end position="144"/>
    </location>
</feature>